<evidence type="ECO:0000259" key="8">
    <source>
        <dbReference type="Pfam" id="PF01757"/>
    </source>
</evidence>
<evidence type="ECO:0000256" key="2">
    <source>
        <dbReference type="ARBA" id="ARBA00007400"/>
    </source>
</evidence>
<keyword evidence="6 7" id="KW-0472">Membrane</keyword>
<evidence type="ECO:0000313" key="9">
    <source>
        <dbReference type="EMBL" id="RHW50163.1"/>
    </source>
</evidence>
<feature type="transmembrane region" description="Helical" evidence="7">
    <location>
        <begin position="110"/>
        <end position="135"/>
    </location>
</feature>
<feature type="transmembrane region" description="Helical" evidence="7">
    <location>
        <begin position="78"/>
        <end position="98"/>
    </location>
</feature>
<evidence type="ECO:0000256" key="5">
    <source>
        <dbReference type="ARBA" id="ARBA00022989"/>
    </source>
</evidence>
<comment type="caution">
    <text evidence="9">The sequence shown here is derived from an EMBL/GenBank/DDBJ whole genome shotgun (WGS) entry which is preliminary data.</text>
</comment>
<comment type="similarity">
    <text evidence="2">Belongs to the acyltransferase 3 family.</text>
</comment>
<feature type="transmembrane region" description="Helical" evidence="7">
    <location>
        <begin position="284"/>
        <end position="302"/>
    </location>
</feature>
<dbReference type="Proteomes" id="UP000284109">
    <property type="component" value="Unassembled WGS sequence"/>
</dbReference>
<accession>A0A3R6V9C9</accession>
<feature type="transmembrane region" description="Helical" evidence="7">
    <location>
        <begin position="314"/>
        <end position="336"/>
    </location>
</feature>
<feature type="transmembrane region" description="Helical" evidence="7">
    <location>
        <begin position="9"/>
        <end position="26"/>
    </location>
</feature>
<dbReference type="PANTHER" id="PTHR40074">
    <property type="entry name" value="O-ACETYLTRANSFERASE WECH"/>
    <property type="match status" value="1"/>
</dbReference>
<dbReference type="RefSeq" id="WP_118902637.1">
    <property type="nucleotide sequence ID" value="NZ_QOCR01000004.1"/>
</dbReference>
<dbReference type="OrthoDB" id="9816377at2"/>
<dbReference type="GO" id="GO:0016413">
    <property type="term" value="F:O-acetyltransferase activity"/>
    <property type="evidence" value="ECO:0007669"/>
    <property type="project" value="TreeGrafter"/>
</dbReference>
<proteinExistence type="inferred from homology"/>
<protein>
    <recommendedName>
        <fullName evidence="8">Acyltransferase 3 domain-containing protein</fullName>
    </recommendedName>
</protein>
<dbReference type="InterPro" id="IPR002656">
    <property type="entry name" value="Acyl_transf_3_dom"/>
</dbReference>
<dbReference type="GO" id="GO:0005886">
    <property type="term" value="C:plasma membrane"/>
    <property type="evidence" value="ECO:0007669"/>
    <property type="project" value="UniProtKB-SubCell"/>
</dbReference>
<comment type="subcellular location">
    <subcellularLocation>
        <location evidence="1">Cell membrane</location>
        <topology evidence="1">Multi-pass membrane protein</topology>
    </subcellularLocation>
</comment>
<keyword evidence="5 7" id="KW-1133">Transmembrane helix</keyword>
<feature type="transmembrane region" description="Helical" evidence="7">
    <location>
        <begin position="208"/>
        <end position="229"/>
    </location>
</feature>
<evidence type="ECO:0000256" key="4">
    <source>
        <dbReference type="ARBA" id="ARBA00022692"/>
    </source>
</evidence>
<feature type="transmembrane region" description="Helical" evidence="7">
    <location>
        <begin position="147"/>
        <end position="165"/>
    </location>
</feature>
<keyword evidence="4 7" id="KW-0812">Transmembrane</keyword>
<dbReference type="Pfam" id="PF01757">
    <property type="entry name" value="Acyl_transf_3"/>
    <property type="match status" value="1"/>
</dbReference>
<feature type="domain" description="Acyltransferase 3" evidence="8">
    <location>
        <begin position="7"/>
        <end position="329"/>
    </location>
</feature>
<keyword evidence="10" id="KW-1185">Reference proteome</keyword>
<feature type="transmembrane region" description="Helical" evidence="7">
    <location>
        <begin position="177"/>
        <end position="196"/>
    </location>
</feature>
<gene>
    <name evidence="9" type="ORF">DS831_08380</name>
</gene>
<evidence type="ECO:0000256" key="1">
    <source>
        <dbReference type="ARBA" id="ARBA00004651"/>
    </source>
</evidence>
<dbReference type="PANTHER" id="PTHR40074:SF2">
    <property type="entry name" value="O-ACETYLTRANSFERASE WECH"/>
    <property type="match status" value="1"/>
</dbReference>
<evidence type="ECO:0000256" key="6">
    <source>
        <dbReference type="ARBA" id="ARBA00023136"/>
    </source>
</evidence>
<evidence type="ECO:0000256" key="3">
    <source>
        <dbReference type="ARBA" id="ARBA00022475"/>
    </source>
</evidence>
<feature type="transmembrane region" description="Helical" evidence="7">
    <location>
        <begin position="46"/>
        <end position="66"/>
    </location>
</feature>
<sequence>MEYRDSKIEVLRIVSIFLIILGHIAIETKWNFFNMTIPRVVSIETMWIGAKLGVNIFFLITGYFLISKNSFRITATIKIWLTTIFYSWILTIFSIIFLPNILNVEQIIQFIFPVFFGTYWFITVYIVLMLLSPFINKFLKKLSQSEFLWILIVGFIYLFVCSTFFKNLSTGTSGDIFITSLYVYMLGSYIGLYKSNFINKKYKLSKHLSIFILMILLMICSVAVMSLLIKHHLVSYDSKRLIYFIGGNSPFEVIASMELFIITLNKNSFYNSFINKISNTVLSVYIRHTHYLFSIFIIPTIINAKKFQYSNILVIYLYCFLWTACILILLIIIDLIRQYFLNNIEIKVINNVSNKLKSIKKKFLI</sequence>
<name>A0A3R6V9C9_9LACO</name>
<evidence type="ECO:0000313" key="10">
    <source>
        <dbReference type="Proteomes" id="UP000284109"/>
    </source>
</evidence>
<dbReference type="AlphaFoldDB" id="A0A3R6V9C9"/>
<dbReference type="GO" id="GO:0009246">
    <property type="term" value="P:enterobacterial common antigen biosynthetic process"/>
    <property type="evidence" value="ECO:0007669"/>
    <property type="project" value="TreeGrafter"/>
</dbReference>
<dbReference type="EMBL" id="QOCR01000004">
    <property type="protein sequence ID" value="RHW50163.1"/>
    <property type="molecule type" value="Genomic_DNA"/>
</dbReference>
<reference evidence="9 10" key="1">
    <citation type="submission" date="2018-07" db="EMBL/GenBank/DDBJ databases">
        <title>Genome sequences of six Lactobacillus spp. isolated from bumble bee guts.</title>
        <authorList>
            <person name="Motta E.V.S."/>
            <person name="Moran N.A."/>
        </authorList>
    </citation>
    <scope>NUCLEOTIDE SEQUENCE [LARGE SCALE GENOMIC DNA]</scope>
    <source>
        <strain evidence="9 10">BI-1.1</strain>
    </source>
</reference>
<organism evidence="9 10">
    <name type="scientific">Bombilactobacillus bombi</name>
    <dbReference type="NCBI Taxonomy" id="1303590"/>
    <lineage>
        <taxon>Bacteria</taxon>
        <taxon>Bacillati</taxon>
        <taxon>Bacillota</taxon>
        <taxon>Bacilli</taxon>
        <taxon>Lactobacillales</taxon>
        <taxon>Lactobacillaceae</taxon>
        <taxon>Bombilactobacillus</taxon>
    </lineage>
</organism>
<evidence type="ECO:0000256" key="7">
    <source>
        <dbReference type="SAM" id="Phobius"/>
    </source>
</evidence>
<keyword evidence="3" id="KW-1003">Cell membrane</keyword>
<feature type="transmembrane region" description="Helical" evidence="7">
    <location>
        <begin position="241"/>
        <end position="264"/>
    </location>
</feature>